<keyword evidence="7" id="KW-1185">Reference proteome</keyword>
<accession>A0ABY8XYN2</accession>
<evidence type="ECO:0000256" key="4">
    <source>
        <dbReference type="SAM" id="MobiDB-lite"/>
    </source>
</evidence>
<feature type="domain" description="HTH luxR-type" evidence="5">
    <location>
        <begin position="196"/>
        <end position="262"/>
    </location>
</feature>
<name>A0ABY8XYN2_9PSEU</name>
<evidence type="ECO:0000256" key="3">
    <source>
        <dbReference type="ARBA" id="ARBA00023163"/>
    </source>
</evidence>
<feature type="compositionally biased region" description="Polar residues" evidence="4">
    <location>
        <begin position="426"/>
        <end position="442"/>
    </location>
</feature>
<gene>
    <name evidence="6" type="ORF">QP939_18550</name>
</gene>
<dbReference type="PANTHER" id="PTHR44688:SF16">
    <property type="entry name" value="DNA-BINDING TRANSCRIPTIONAL ACTIVATOR DEVR_DOSR"/>
    <property type="match status" value="1"/>
</dbReference>
<dbReference type="InterPro" id="IPR016032">
    <property type="entry name" value="Sig_transdc_resp-reg_C-effctor"/>
</dbReference>
<organism evidence="6 7">
    <name type="scientific">Amycolatopsis nalaikhensis</name>
    <dbReference type="NCBI Taxonomy" id="715472"/>
    <lineage>
        <taxon>Bacteria</taxon>
        <taxon>Bacillati</taxon>
        <taxon>Actinomycetota</taxon>
        <taxon>Actinomycetes</taxon>
        <taxon>Pseudonocardiales</taxon>
        <taxon>Pseudonocardiaceae</taxon>
        <taxon>Amycolatopsis</taxon>
    </lineage>
</organism>
<feature type="region of interest" description="Disordered" evidence="4">
    <location>
        <begin position="413"/>
        <end position="442"/>
    </location>
</feature>
<evidence type="ECO:0000313" key="6">
    <source>
        <dbReference type="EMBL" id="WIV60460.1"/>
    </source>
</evidence>
<dbReference type="InterPro" id="IPR036388">
    <property type="entry name" value="WH-like_DNA-bd_sf"/>
</dbReference>
<dbReference type="Proteomes" id="UP001227101">
    <property type="component" value="Chromosome"/>
</dbReference>
<feature type="region of interest" description="Disordered" evidence="4">
    <location>
        <begin position="322"/>
        <end position="343"/>
    </location>
</feature>
<dbReference type="RefSeq" id="WP_285458035.1">
    <property type="nucleotide sequence ID" value="NZ_CP127173.1"/>
</dbReference>
<dbReference type="CDD" id="cd06170">
    <property type="entry name" value="LuxR_C_like"/>
    <property type="match status" value="1"/>
</dbReference>
<keyword evidence="2" id="KW-0238">DNA-binding</keyword>
<feature type="region of interest" description="Disordered" evidence="4">
    <location>
        <begin position="1"/>
        <end position="25"/>
    </location>
</feature>
<dbReference type="SMART" id="SM00421">
    <property type="entry name" value="HTH_LUXR"/>
    <property type="match status" value="1"/>
</dbReference>
<dbReference type="PROSITE" id="PS50043">
    <property type="entry name" value="HTH_LUXR_2"/>
    <property type="match status" value="1"/>
</dbReference>
<keyword evidence="3" id="KW-0804">Transcription</keyword>
<dbReference type="InterPro" id="IPR000792">
    <property type="entry name" value="Tscrpt_reg_LuxR_C"/>
</dbReference>
<dbReference type="Gene3D" id="1.10.10.10">
    <property type="entry name" value="Winged helix-like DNA-binding domain superfamily/Winged helix DNA-binding domain"/>
    <property type="match status" value="1"/>
</dbReference>
<dbReference type="Pfam" id="PF00196">
    <property type="entry name" value="GerE"/>
    <property type="match status" value="1"/>
</dbReference>
<dbReference type="PROSITE" id="PS00622">
    <property type="entry name" value="HTH_LUXR_1"/>
    <property type="match status" value="1"/>
</dbReference>
<evidence type="ECO:0000313" key="7">
    <source>
        <dbReference type="Proteomes" id="UP001227101"/>
    </source>
</evidence>
<evidence type="ECO:0000256" key="2">
    <source>
        <dbReference type="ARBA" id="ARBA00023125"/>
    </source>
</evidence>
<feature type="region of interest" description="Disordered" evidence="4">
    <location>
        <begin position="369"/>
        <end position="395"/>
    </location>
</feature>
<reference evidence="6 7" key="1">
    <citation type="submission" date="2023-06" db="EMBL/GenBank/DDBJ databases">
        <authorList>
            <person name="Oyuntsetseg B."/>
            <person name="Kim S.B."/>
        </authorList>
    </citation>
    <scope>NUCLEOTIDE SEQUENCE [LARGE SCALE GENOMIC DNA]</scope>
    <source>
        <strain evidence="6 7">2-2</strain>
    </source>
</reference>
<evidence type="ECO:0000256" key="1">
    <source>
        <dbReference type="ARBA" id="ARBA00023015"/>
    </source>
</evidence>
<keyword evidence="1" id="KW-0805">Transcription regulation</keyword>
<proteinExistence type="predicted"/>
<evidence type="ECO:0000259" key="5">
    <source>
        <dbReference type="PROSITE" id="PS50043"/>
    </source>
</evidence>
<dbReference type="SUPFAM" id="SSF46894">
    <property type="entry name" value="C-terminal effector domain of the bipartite response regulators"/>
    <property type="match status" value="1"/>
</dbReference>
<protein>
    <submittedName>
        <fullName evidence="6">Helix-turn-helix transcriptional regulator</fullName>
    </submittedName>
</protein>
<sequence>MRSEAGLSTIHEASGGDPSGSPRWRFNMSMGGDQELIARLRTRQGEAWGALGLYRAPGAPMFGDDKEFVRAIGPHLAEGARRAITLGEATDPEVPDAPGLVVIDGSWQVRSTTPGAERWLARLPDGDPDTGRLPSSVLAVAAQALQDGRRTTVAFARVLATDGTWILLHGAPLDGEDRQRVAVIIEPAHPARIYPLLMSAYGLTARERDVVKLVLTGASTAEIATALVVSPLTVQNHMKNVFEKTGVHSRRDLVGKIFFAHYEPRVRDNERRALRGEPSRGDRWWVAPLLRAGRCAPRGLVWLGLARGGVVGSTWRGRAWSGSARRTPAHSGAGAARPGSTWRGWEWSGSTWRTPARAGVVGSTCRRQAWSGSTAHTPAHFGAGGRVVSPPRRTPARAGVVGLDLLQPGVATAGLGPVRQKPAGTQRPSSGGTTFSASSRKAPSGLVASNQLISSVCRESSRSWTTTVESLVLSLAGRPATRSGK</sequence>
<dbReference type="PRINTS" id="PR00038">
    <property type="entry name" value="HTHLUXR"/>
</dbReference>
<dbReference type="PANTHER" id="PTHR44688">
    <property type="entry name" value="DNA-BINDING TRANSCRIPTIONAL ACTIVATOR DEVR_DOSR"/>
    <property type="match status" value="1"/>
</dbReference>
<dbReference type="EMBL" id="CP127173">
    <property type="protein sequence ID" value="WIV60460.1"/>
    <property type="molecule type" value="Genomic_DNA"/>
</dbReference>